<evidence type="ECO:0000313" key="4">
    <source>
        <dbReference type="Proteomes" id="UP001161017"/>
    </source>
</evidence>
<feature type="domain" description="J" evidence="2">
    <location>
        <begin position="15"/>
        <end position="83"/>
    </location>
</feature>
<feature type="compositionally biased region" description="Basic and acidic residues" evidence="1">
    <location>
        <begin position="172"/>
        <end position="221"/>
    </location>
</feature>
<feature type="compositionally biased region" description="Polar residues" evidence="1">
    <location>
        <begin position="547"/>
        <end position="557"/>
    </location>
</feature>
<feature type="compositionally biased region" description="Low complexity" evidence="1">
    <location>
        <begin position="452"/>
        <end position="462"/>
    </location>
</feature>
<protein>
    <recommendedName>
        <fullName evidence="2">J domain-containing protein</fullName>
    </recommendedName>
</protein>
<dbReference type="PANTHER" id="PTHR44144">
    <property type="entry name" value="DNAJ HOMOLOG SUBFAMILY C MEMBER 9"/>
    <property type="match status" value="1"/>
</dbReference>
<dbReference type="PRINTS" id="PR00625">
    <property type="entry name" value="JDOMAIN"/>
</dbReference>
<dbReference type="InterPro" id="IPR001623">
    <property type="entry name" value="DnaJ_domain"/>
</dbReference>
<evidence type="ECO:0000313" key="3">
    <source>
        <dbReference type="EMBL" id="MDI1486919.1"/>
    </source>
</evidence>
<feature type="compositionally biased region" description="Polar residues" evidence="1">
    <location>
        <begin position="355"/>
        <end position="369"/>
    </location>
</feature>
<reference evidence="3" key="1">
    <citation type="journal article" date="2023" name="Genome Biol. Evol.">
        <title>First Whole Genome Sequence and Flow Cytometry Genome Size Data for the Lichen-Forming Fungus Ramalina farinacea (Ascomycota).</title>
        <authorList>
            <person name="Llewellyn T."/>
            <person name="Mian S."/>
            <person name="Hill R."/>
            <person name="Leitch I.J."/>
            <person name="Gaya E."/>
        </authorList>
    </citation>
    <scope>NUCLEOTIDE SEQUENCE</scope>
    <source>
        <strain evidence="3">LIQ254RAFAR</strain>
    </source>
</reference>
<feature type="compositionally biased region" description="Polar residues" evidence="1">
    <location>
        <begin position="525"/>
        <end position="534"/>
    </location>
</feature>
<feature type="compositionally biased region" description="Basic and acidic residues" evidence="1">
    <location>
        <begin position="230"/>
        <end position="257"/>
    </location>
</feature>
<feature type="compositionally biased region" description="Acidic residues" evidence="1">
    <location>
        <begin position="442"/>
        <end position="451"/>
    </location>
</feature>
<feature type="compositionally biased region" description="Basic and acidic residues" evidence="1">
    <location>
        <begin position="600"/>
        <end position="616"/>
    </location>
</feature>
<organism evidence="3 4">
    <name type="scientific">Ramalina farinacea</name>
    <dbReference type="NCBI Taxonomy" id="258253"/>
    <lineage>
        <taxon>Eukaryota</taxon>
        <taxon>Fungi</taxon>
        <taxon>Dikarya</taxon>
        <taxon>Ascomycota</taxon>
        <taxon>Pezizomycotina</taxon>
        <taxon>Lecanoromycetes</taxon>
        <taxon>OSLEUM clade</taxon>
        <taxon>Lecanoromycetidae</taxon>
        <taxon>Lecanorales</taxon>
        <taxon>Lecanorineae</taxon>
        <taxon>Ramalinaceae</taxon>
        <taxon>Ramalina</taxon>
    </lineage>
</organism>
<dbReference type="GO" id="GO:0031072">
    <property type="term" value="F:heat shock protein binding"/>
    <property type="evidence" value="ECO:0007669"/>
    <property type="project" value="TreeGrafter"/>
</dbReference>
<dbReference type="PANTHER" id="PTHR44144:SF1">
    <property type="entry name" value="DNAJ HOMOLOG SUBFAMILY C MEMBER 9"/>
    <property type="match status" value="1"/>
</dbReference>
<dbReference type="GO" id="GO:0005737">
    <property type="term" value="C:cytoplasm"/>
    <property type="evidence" value="ECO:0007669"/>
    <property type="project" value="TreeGrafter"/>
</dbReference>
<dbReference type="Gene3D" id="1.10.287.110">
    <property type="entry name" value="DnaJ domain"/>
    <property type="match status" value="1"/>
</dbReference>
<feature type="compositionally biased region" description="Basic and acidic residues" evidence="1">
    <location>
        <begin position="315"/>
        <end position="326"/>
    </location>
</feature>
<keyword evidence="4" id="KW-1185">Reference proteome</keyword>
<comment type="caution">
    <text evidence="3">The sequence shown here is derived from an EMBL/GenBank/DDBJ whole genome shotgun (WGS) entry which is preliminary data.</text>
</comment>
<name>A0AA43QKB4_9LECA</name>
<feature type="compositionally biased region" description="Basic and acidic residues" evidence="1">
    <location>
        <begin position="273"/>
        <end position="300"/>
    </location>
</feature>
<feature type="compositionally biased region" description="Basic and acidic residues" evidence="1">
    <location>
        <begin position="154"/>
        <end position="165"/>
    </location>
</feature>
<evidence type="ECO:0000259" key="2">
    <source>
        <dbReference type="PROSITE" id="PS50076"/>
    </source>
</evidence>
<feature type="region of interest" description="Disordered" evidence="1">
    <location>
        <begin position="90"/>
        <end position="116"/>
    </location>
</feature>
<proteinExistence type="predicted"/>
<accession>A0AA43QKB4</accession>
<dbReference type="Pfam" id="PF00226">
    <property type="entry name" value="DnaJ"/>
    <property type="match status" value="1"/>
</dbReference>
<gene>
    <name evidence="3" type="ORF">OHK93_006181</name>
</gene>
<feature type="region of interest" description="Disordered" evidence="1">
    <location>
        <begin position="148"/>
        <end position="635"/>
    </location>
</feature>
<feature type="compositionally biased region" description="Basic and acidic residues" evidence="1">
    <location>
        <begin position="400"/>
        <end position="411"/>
    </location>
</feature>
<dbReference type="SUPFAM" id="SSF46565">
    <property type="entry name" value="Chaperone J-domain"/>
    <property type="match status" value="1"/>
</dbReference>
<feature type="compositionally biased region" description="Basic residues" evidence="1">
    <location>
        <begin position="623"/>
        <end position="635"/>
    </location>
</feature>
<dbReference type="Proteomes" id="UP001161017">
    <property type="component" value="Unassembled WGS sequence"/>
</dbReference>
<dbReference type="GO" id="GO:0005634">
    <property type="term" value="C:nucleus"/>
    <property type="evidence" value="ECO:0007669"/>
    <property type="project" value="TreeGrafter"/>
</dbReference>
<sequence>MAGSEDFKLDPITFNPYKALDLSEDATPAQIKLAYRRLVLTTHPDKIQDEAERQRRDGEFHNVQTAFDILRSEDRRRQWDERVKLANAWKAREQPTPRRAQTQDYTPTRPRYTPARYETYDGRMYEERVPKSSSRAYEDDFFSARFAESRPSPKKFEDRYADPPSRKTSGRGPDDRRASKESDVSRAKKEETYLREQSKKKRDIEKKKGHADSINRKKVTVEDDYSSESDVDRYYSSRSESKSKPRDYTPRNVREVPVRSSKGFTYEDEDEELKPKVRGVEDYISKAESRGPRRRADTYQERPAPPPSPPYSYDAGRRSSGDDGRRSSGKARSGREISPPRKSTKEKRPRDMVDQPSSPRTRVPNSSSDPRPLKDMVPPSKSRGEPRGEPQRAATFQPEAEFKKPQLKRAETLPSRPAARREPTSSGSHLKRSTRPPPSDSESSDTSDSDSDATPIVESPAPRSRKSPPRPPPSTKYNYKVALDEESRSPRTIYMDPEEVYSSRDSSPRNPRRSSEHPPLPTRPAPSTRTQSVRSPYIPAESPVPSPRQSYTRTPSSRKAPPLQTHTSSRSPKTLFGAVDEREYSPKSAHHSPKASYVSPREESFSRRGSADKPFDDYPGSHSKSHRRPQRPAVY</sequence>
<dbReference type="InterPro" id="IPR036869">
    <property type="entry name" value="J_dom_sf"/>
</dbReference>
<dbReference type="PROSITE" id="PS50076">
    <property type="entry name" value="DNAJ_2"/>
    <property type="match status" value="1"/>
</dbReference>
<dbReference type="CDD" id="cd06257">
    <property type="entry name" value="DnaJ"/>
    <property type="match status" value="1"/>
</dbReference>
<dbReference type="EMBL" id="JAPUFD010000004">
    <property type="protein sequence ID" value="MDI1486919.1"/>
    <property type="molecule type" value="Genomic_DNA"/>
</dbReference>
<dbReference type="AlphaFoldDB" id="A0AA43QKB4"/>
<evidence type="ECO:0000256" key="1">
    <source>
        <dbReference type="SAM" id="MobiDB-lite"/>
    </source>
</evidence>
<dbReference type="SMART" id="SM00271">
    <property type="entry name" value="DnaJ"/>
    <property type="match status" value="1"/>
</dbReference>
<dbReference type="InterPro" id="IPR052594">
    <property type="entry name" value="J_domain-containing_protein"/>
</dbReference>